<dbReference type="EnsemblPlants" id="evm.model.09.535">
    <property type="protein sequence ID" value="cds.evm.model.09.535"/>
    <property type="gene ID" value="evm.TU.09.535"/>
</dbReference>
<evidence type="ECO:0000256" key="1">
    <source>
        <dbReference type="ARBA" id="ARBA00005228"/>
    </source>
</evidence>
<protein>
    <recommendedName>
        <fullName evidence="4">Peptidase S9A N-terminal domain-containing protein</fullName>
    </recommendedName>
</protein>
<proteinExistence type="inferred from homology"/>
<reference evidence="2" key="1">
    <citation type="submission" date="2018-11" db="EMBL/GenBank/DDBJ databases">
        <authorList>
            <person name="Grassa J C."/>
        </authorList>
    </citation>
    <scope>NUCLEOTIDE SEQUENCE [LARGE SCALE GENOMIC DNA]</scope>
</reference>
<dbReference type="AlphaFoldDB" id="A0A803QGK0"/>
<accession>A0A803QGK0</accession>
<dbReference type="InterPro" id="IPR051543">
    <property type="entry name" value="Serine_Peptidase_S9A"/>
</dbReference>
<keyword evidence="3" id="KW-1185">Reference proteome</keyword>
<reference evidence="2" key="2">
    <citation type="submission" date="2021-03" db="UniProtKB">
        <authorList>
            <consortium name="EnsemblPlants"/>
        </authorList>
    </citation>
    <scope>IDENTIFICATION</scope>
</reference>
<comment type="similarity">
    <text evidence="1">Belongs to the peptidase S9A family.</text>
</comment>
<dbReference type="Gene3D" id="2.130.10.120">
    <property type="entry name" value="Prolyl oligopeptidase, N-terminal domain"/>
    <property type="match status" value="1"/>
</dbReference>
<evidence type="ECO:0000313" key="2">
    <source>
        <dbReference type="EnsemblPlants" id="cds.evm.model.09.535"/>
    </source>
</evidence>
<dbReference type="Gramene" id="evm.model.09.535">
    <property type="protein sequence ID" value="cds.evm.model.09.535"/>
    <property type="gene ID" value="evm.TU.09.535"/>
</dbReference>
<dbReference type="PANTHER" id="PTHR11757:SF19">
    <property type="entry name" value="PROLYL ENDOPEPTIDASE-LIKE"/>
    <property type="match status" value="1"/>
</dbReference>
<organism evidence="2 3">
    <name type="scientific">Cannabis sativa</name>
    <name type="common">Hemp</name>
    <name type="synonym">Marijuana</name>
    <dbReference type="NCBI Taxonomy" id="3483"/>
    <lineage>
        <taxon>Eukaryota</taxon>
        <taxon>Viridiplantae</taxon>
        <taxon>Streptophyta</taxon>
        <taxon>Embryophyta</taxon>
        <taxon>Tracheophyta</taxon>
        <taxon>Spermatophyta</taxon>
        <taxon>Magnoliopsida</taxon>
        <taxon>eudicotyledons</taxon>
        <taxon>Gunneridae</taxon>
        <taxon>Pentapetalae</taxon>
        <taxon>rosids</taxon>
        <taxon>fabids</taxon>
        <taxon>Rosales</taxon>
        <taxon>Cannabaceae</taxon>
        <taxon>Cannabis</taxon>
    </lineage>
</organism>
<sequence>MFESLNCLFPYLANPPTPPKPPQKPQSFSFHDQTWEDPYSWMSSLNDKVAMCHMDIYMEQEEKSYYHRAKEGKQYSVLCRRLASLNEEFVSHKSPSAGFDFTSGRRIEQKLLDFNQEAERGERRMGRSYGGALRN</sequence>
<dbReference type="SUPFAM" id="SSF50993">
    <property type="entry name" value="Peptidase/esterase 'gauge' domain"/>
    <property type="match status" value="1"/>
</dbReference>
<name>A0A803QGK0_CANSA</name>
<dbReference type="PANTHER" id="PTHR11757">
    <property type="entry name" value="PROTEASE FAMILY S9A OLIGOPEPTIDASE"/>
    <property type="match status" value="1"/>
</dbReference>
<evidence type="ECO:0000313" key="3">
    <source>
        <dbReference type="Proteomes" id="UP000596661"/>
    </source>
</evidence>
<dbReference type="Proteomes" id="UP000596661">
    <property type="component" value="Chromosome 9"/>
</dbReference>
<evidence type="ECO:0008006" key="4">
    <source>
        <dbReference type="Google" id="ProtNLM"/>
    </source>
</evidence>
<dbReference type="EMBL" id="UZAU01000734">
    <property type="status" value="NOT_ANNOTATED_CDS"/>
    <property type="molecule type" value="Genomic_DNA"/>
</dbReference>